<dbReference type="GO" id="GO:0019346">
    <property type="term" value="P:transsulfuration"/>
    <property type="evidence" value="ECO:0007669"/>
    <property type="project" value="InterPro"/>
</dbReference>
<reference evidence="4" key="1">
    <citation type="submission" date="2022-11" db="EMBL/GenBank/DDBJ databases">
        <authorList>
            <person name="Petersen C."/>
        </authorList>
    </citation>
    <scope>NUCLEOTIDE SEQUENCE</scope>
    <source>
        <strain evidence="4">IBT 30069</strain>
    </source>
</reference>
<gene>
    <name evidence="4" type="ORF">N7456_012290</name>
</gene>
<dbReference type="PANTHER" id="PTHR42699:SF1">
    <property type="entry name" value="CYSTATHIONINE GAMMA-SYNTHASE-RELATED"/>
    <property type="match status" value="1"/>
</dbReference>
<keyword evidence="5" id="KW-1185">Reference proteome</keyword>
<dbReference type="OrthoDB" id="10047078at2759"/>
<name>A0A9W9EVI9_9EURO</name>
<comment type="similarity">
    <text evidence="3">Belongs to the trans-sulfuration enzymes family.</text>
</comment>
<dbReference type="InterPro" id="IPR051750">
    <property type="entry name" value="Trans-sulfuration_enzymes"/>
</dbReference>
<dbReference type="SUPFAM" id="SSF53383">
    <property type="entry name" value="PLP-dependent transferases"/>
    <property type="match status" value="1"/>
</dbReference>
<protein>
    <submittedName>
        <fullName evidence="4">Cystathionine gamma-synthase</fullName>
    </submittedName>
</protein>
<dbReference type="Proteomes" id="UP001149165">
    <property type="component" value="Unassembled WGS sequence"/>
</dbReference>
<evidence type="ECO:0000313" key="5">
    <source>
        <dbReference type="Proteomes" id="UP001149165"/>
    </source>
</evidence>
<dbReference type="InterPro" id="IPR015422">
    <property type="entry name" value="PyrdxlP-dep_Trfase_small"/>
</dbReference>
<evidence type="ECO:0000256" key="3">
    <source>
        <dbReference type="RuleBase" id="RU362118"/>
    </source>
</evidence>
<organism evidence="4 5">
    <name type="scientific">Penicillium angulare</name>
    <dbReference type="NCBI Taxonomy" id="116970"/>
    <lineage>
        <taxon>Eukaryota</taxon>
        <taxon>Fungi</taxon>
        <taxon>Dikarya</taxon>
        <taxon>Ascomycota</taxon>
        <taxon>Pezizomycotina</taxon>
        <taxon>Eurotiomycetes</taxon>
        <taxon>Eurotiomycetidae</taxon>
        <taxon>Eurotiales</taxon>
        <taxon>Aspergillaceae</taxon>
        <taxon>Penicillium</taxon>
    </lineage>
</organism>
<dbReference type="EMBL" id="JAPQKH010000007">
    <property type="protein sequence ID" value="KAJ5088674.1"/>
    <property type="molecule type" value="Genomic_DNA"/>
</dbReference>
<proteinExistence type="inferred from homology"/>
<dbReference type="Pfam" id="PF01053">
    <property type="entry name" value="Cys_Met_Meta_PP"/>
    <property type="match status" value="1"/>
</dbReference>
<accession>A0A9W9EVI9</accession>
<dbReference type="InterPro" id="IPR000277">
    <property type="entry name" value="Cys/Met-Metab_PyrdxlP-dep_enz"/>
</dbReference>
<comment type="cofactor">
    <cofactor evidence="1 3">
        <name>pyridoxal 5'-phosphate</name>
        <dbReference type="ChEBI" id="CHEBI:597326"/>
    </cofactor>
</comment>
<dbReference type="InterPro" id="IPR015421">
    <property type="entry name" value="PyrdxlP-dep_Trfase_major"/>
</dbReference>
<evidence type="ECO:0000313" key="4">
    <source>
        <dbReference type="EMBL" id="KAJ5088674.1"/>
    </source>
</evidence>
<evidence type="ECO:0000256" key="2">
    <source>
        <dbReference type="ARBA" id="ARBA00022898"/>
    </source>
</evidence>
<reference evidence="4" key="2">
    <citation type="journal article" date="2023" name="IMA Fungus">
        <title>Comparative genomic study of the Penicillium genus elucidates a diverse pangenome and 15 lateral gene transfer events.</title>
        <authorList>
            <person name="Petersen C."/>
            <person name="Sorensen T."/>
            <person name="Nielsen M.R."/>
            <person name="Sondergaard T.E."/>
            <person name="Sorensen J.L."/>
            <person name="Fitzpatrick D.A."/>
            <person name="Frisvad J.C."/>
            <person name="Nielsen K.L."/>
        </authorList>
    </citation>
    <scope>NUCLEOTIDE SEQUENCE</scope>
    <source>
        <strain evidence="4">IBT 30069</strain>
    </source>
</reference>
<dbReference type="AlphaFoldDB" id="A0A9W9EVI9"/>
<dbReference type="GO" id="GO:0030170">
    <property type="term" value="F:pyridoxal phosphate binding"/>
    <property type="evidence" value="ECO:0007669"/>
    <property type="project" value="InterPro"/>
</dbReference>
<evidence type="ECO:0000256" key="1">
    <source>
        <dbReference type="ARBA" id="ARBA00001933"/>
    </source>
</evidence>
<keyword evidence="2 3" id="KW-0663">Pyridoxal phosphate</keyword>
<comment type="caution">
    <text evidence="4">The sequence shown here is derived from an EMBL/GenBank/DDBJ whole genome shotgun (WGS) entry which is preliminary data.</text>
</comment>
<dbReference type="PANTHER" id="PTHR42699">
    <property type="match status" value="1"/>
</dbReference>
<dbReference type="Gene3D" id="3.90.1150.10">
    <property type="entry name" value="Aspartate Aminotransferase, domain 1"/>
    <property type="match status" value="1"/>
</dbReference>
<dbReference type="GO" id="GO:0003962">
    <property type="term" value="F:cystathionine gamma-synthase activity"/>
    <property type="evidence" value="ECO:0007669"/>
    <property type="project" value="TreeGrafter"/>
</dbReference>
<dbReference type="InterPro" id="IPR015424">
    <property type="entry name" value="PyrdxlP-dep_Trfase"/>
</dbReference>
<sequence length="577" mass="64298">MIINLESINPLPLTPAMGQPVPNVHHAVSVQLPTWDDIKEMFTGAVRVKSQQVTGYPRSFIHQDVKQLHKECIDKFANDSTTCFLFPSFEYAQKCYEFATSSAIHQEAALPEQMLSLRSIEIIFEEIEEGRPGSRITLHGVFCPEDQATALHTFWRLVGAGISSRLAEHVVRHKHTLIDVTGRSSRVPYDIVRGRWTERPHRQLCQRIANLLERAPSCITRAEPVARDDVYLYNTGMAAIYHAQQLLLQWQGTSSVVFGFPYELTLKLLETFGPAVKFFPFGSENDLDLLDEHLAGEAAAGRSVQAIWCECPSNPLLKTANLRRIRSIADRYRTAVIVDETIGGFGNVDLLGVADMLVTSLTKSFSGSADVMAGSIVLNPASDFYADWKQNLETNYRNCLFTADAAQLEENSRDLLMRTTQINETASYLVKSLLPLIDDDKSAVTQLFYPEIDPASMNYRAQMRQSKEDFKPGYGGLFTLQFETVELASVFFNALDVHKGPSLGAPVTLAQPYVQTVFHKQKEWAGECGLHESIVRVSVGMEDKRALLAAFRTALAIADSKKAMPANKVNGDISTDN</sequence>
<dbReference type="Gene3D" id="3.40.640.10">
    <property type="entry name" value="Type I PLP-dependent aspartate aminotransferase-like (Major domain)"/>
    <property type="match status" value="1"/>
</dbReference>